<dbReference type="Pfam" id="PF02992">
    <property type="entry name" value="Transposase_21"/>
    <property type="match status" value="1"/>
</dbReference>
<gene>
    <name evidence="2" type="ORF">V565_194100</name>
</gene>
<dbReference type="STRING" id="1423351.A0A074RPB9"/>
<protein>
    <submittedName>
        <fullName evidence="2">Transposase family Tnp2 protein</fullName>
    </submittedName>
</protein>
<keyword evidence="3" id="KW-1185">Reference proteome</keyword>
<evidence type="ECO:0000313" key="2">
    <source>
        <dbReference type="EMBL" id="KEP46533.1"/>
    </source>
</evidence>
<feature type="compositionally biased region" description="Basic and acidic residues" evidence="1">
    <location>
        <begin position="142"/>
        <end position="152"/>
    </location>
</feature>
<sequence>MSEQDLEKCFCCGEWLRPRQLYRHVENYQKLLALRISQVNLESNEEDHARVVGGNDNIIGSNEAIDLELMQAPADNDASMDELNPEISFGPAPDLLEPALGLRRNPPVTIEDWPEPDLDLEYSDEEDDGNPPIDGSEGDPEFVERQDPLRLDPDDEPEYGDEEMQDMLREVLGDIADEQWVDMYARNMSDEDFITLQFLATRLRTHFSRQTYEDLRQGAFEELGIPSEFIAWRRLRILSGLESRLYDCCINSCCCYLGRYQGLDKCPFCNENRYKTDGTARRSFRYTPLIPQLQAFFQNPRTANNVRHRYRAEQQSDPNVVEDVISGSHYRSLRQTQLDPNSQYRIFDHPNDIALGLSTDGFTLFKRRRRGHSTAWPIILVNYNLHPKIRTRLENVLCVGVIPGPTQCKDLNSFLIPLLDELLQLEAGIPSSALKPDYDATPEDEDQVAAAQAREHEAMAAGEGECDGYNFVLRAFLIIVFGDIPAISKLMCMKGHNALTPCRACYIQGVLCRLRKNAVYYVPLQHPDELRPTNALYMRTQELFLNHLAELDAARTQVRYDQVAKDYGINGRSVFTHLKSIDLSSSFPYDIMHLLFENLVPNMIRHWTGQFKGLDQGNGSYQLPKPRWEGVGRSTKLATKFLPSSFVGTLPDIAQDFLLYKAEALAFWIQYLAPVLLLGVLPNKYYKHLLLMREIVLRCLQLEITHDEINELEQMVYQWVFEYEKYYYQYRSSRLPTCPLTIHALLHMPYYIRKTGPLWASWAFVMERFCGHLLPAVKNRIRPYEHLDNYVQRRAQMQAVSKIYDFPSLARPFVHYTYVNGERISSHEVIYPAFPDFVLGTPINRHPILDTPLLNKLAKYFTLFRPGLRGNHLLDRITRGKLISHGRIRLVGGGDNIRIADLIIRDPAARDNSFIKV</sequence>
<feature type="non-terminal residue" evidence="2">
    <location>
        <position position="917"/>
    </location>
</feature>
<dbReference type="PANTHER" id="PTHR46579">
    <property type="entry name" value="F5/8 TYPE C DOMAIN-CONTAINING PROTEIN-RELATED"/>
    <property type="match status" value="1"/>
</dbReference>
<dbReference type="Proteomes" id="UP000027456">
    <property type="component" value="Unassembled WGS sequence"/>
</dbReference>
<proteinExistence type="predicted"/>
<feature type="region of interest" description="Disordered" evidence="1">
    <location>
        <begin position="106"/>
        <end position="160"/>
    </location>
</feature>
<feature type="compositionally biased region" description="Acidic residues" evidence="1">
    <location>
        <begin position="112"/>
        <end position="129"/>
    </location>
</feature>
<dbReference type="InterPro" id="IPR004242">
    <property type="entry name" value="Transposase_21"/>
</dbReference>
<dbReference type="AlphaFoldDB" id="A0A074RPB9"/>
<evidence type="ECO:0000256" key="1">
    <source>
        <dbReference type="SAM" id="MobiDB-lite"/>
    </source>
</evidence>
<accession>A0A074RPB9</accession>
<reference evidence="2 3" key="1">
    <citation type="submission" date="2013-12" db="EMBL/GenBank/DDBJ databases">
        <authorList>
            <person name="Cubeta M."/>
            <person name="Pakala S."/>
            <person name="Fedorova N."/>
            <person name="Thomas E."/>
            <person name="Dean R."/>
            <person name="Jabaji S."/>
            <person name="Neate S."/>
            <person name="Toda T."/>
            <person name="Tavantzis S."/>
            <person name="Vilgalys R."/>
            <person name="Bharathan N."/>
            <person name="Pakala S."/>
            <person name="Losada L.S."/>
            <person name="Zafar N."/>
            <person name="Nierman W."/>
        </authorList>
    </citation>
    <scope>NUCLEOTIDE SEQUENCE [LARGE SCALE GENOMIC DNA]</scope>
    <source>
        <strain evidence="2 3">123E</strain>
    </source>
</reference>
<evidence type="ECO:0000313" key="3">
    <source>
        <dbReference type="Proteomes" id="UP000027456"/>
    </source>
</evidence>
<dbReference type="EMBL" id="AZST01001061">
    <property type="protein sequence ID" value="KEP46533.1"/>
    <property type="molecule type" value="Genomic_DNA"/>
</dbReference>
<name>A0A074RPB9_9AGAM</name>
<organism evidence="2 3">
    <name type="scientific">Rhizoctonia solani 123E</name>
    <dbReference type="NCBI Taxonomy" id="1423351"/>
    <lineage>
        <taxon>Eukaryota</taxon>
        <taxon>Fungi</taxon>
        <taxon>Dikarya</taxon>
        <taxon>Basidiomycota</taxon>
        <taxon>Agaricomycotina</taxon>
        <taxon>Agaricomycetes</taxon>
        <taxon>Cantharellales</taxon>
        <taxon>Ceratobasidiaceae</taxon>
        <taxon>Rhizoctonia</taxon>
    </lineage>
</organism>
<comment type="caution">
    <text evidence="2">The sequence shown here is derived from an EMBL/GenBank/DDBJ whole genome shotgun (WGS) entry which is preliminary data.</text>
</comment>
<dbReference type="OrthoDB" id="2404451at2759"/>
<dbReference type="PANTHER" id="PTHR46579:SF1">
    <property type="entry name" value="F5_8 TYPE C DOMAIN-CONTAINING PROTEIN"/>
    <property type="match status" value="1"/>
</dbReference>
<dbReference type="HOGENOM" id="CLU_009141_1_0_1"/>